<feature type="transmembrane region" description="Helical" evidence="6">
    <location>
        <begin position="275"/>
        <end position="295"/>
    </location>
</feature>
<dbReference type="InterPro" id="IPR036259">
    <property type="entry name" value="MFS_trans_sf"/>
</dbReference>
<dbReference type="EMBL" id="JAUEMJ010000003">
    <property type="protein sequence ID" value="MDN3240370.1"/>
    <property type="molecule type" value="Genomic_DNA"/>
</dbReference>
<sequence>MTTTDAPATDAAHPAPTPHAEIGDPPIPPKQAAAAASWLLVAGVVLAAFNFRTAVTSVGAILAELRTGLGMSETVAGLLTTLPVLAFAGLGALAPRLARRYGPRALLTGALLCMSIGMIARAWAPNAALFLLFSLLALAAGAVGNVAVPVIVKRYFPNRIGLMTTAYSTTLAVGTAVAAAATAPIDHLAGDWRIALAVWSLPALIAIVPWLLWRPVPAAAGVAPMGRLHGVRRSRLAWTMLLLFGCQSAIAYILMGWTTTILVADGMSAAAAGSMLGLLTIVQIPVSVVVPILTVRWGPRPVFFILMSCYPPAVAGLWIDGGGALTWLWMALFGIGTSVFPLVLTLFGLRARTPAGTSALSSFAQSGGYLIAGVGPLAVGWVYGLTGSWSVPFGFIAALTVVLFCAGLYVIRERYIEDELAPARDLSRHVRLWRRGRSGYSLNRGRNRRNGRPRRRPEASS</sequence>
<evidence type="ECO:0000313" key="9">
    <source>
        <dbReference type="Proteomes" id="UP001171902"/>
    </source>
</evidence>
<feature type="transmembrane region" description="Helical" evidence="6">
    <location>
        <begin position="359"/>
        <end position="383"/>
    </location>
</feature>
<feature type="transmembrane region" description="Helical" evidence="6">
    <location>
        <begin position="164"/>
        <end position="182"/>
    </location>
</feature>
<dbReference type="InterPro" id="IPR011701">
    <property type="entry name" value="MFS"/>
</dbReference>
<evidence type="ECO:0000313" key="8">
    <source>
        <dbReference type="EMBL" id="MDN3240370.1"/>
    </source>
</evidence>
<keyword evidence="2 6" id="KW-0812">Transmembrane</keyword>
<organism evidence="8 9">
    <name type="scientific">Glycomyces tritici</name>
    <dbReference type="NCBI Taxonomy" id="2665176"/>
    <lineage>
        <taxon>Bacteria</taxon>
        <taxon>Bacillati</taxon>
        <taxon>Actinomycetota</taxon>
        <taxon>Actinomycetes</taxon>
        <taxon>Glycomycetales</taxon>
        <taxon>Glycomycetaceae</taxon>
        <taxon>Glycomyces</taxon>
    </lineage>
</organism>
<dbReference type="InterPro" id="IPR052524">
    <property type="entry name" value="MFS_Cyanate_Porter"/>
</dbReference>
<reference evidence="8" key="1">
    <citation type="submission" date="2023-06" db="EMBL/GenBank/DDBJ databases">
        <title>Gycomyces niveus sp.nov., a novel actinomycete isolated from soil in Shouguang.</title>
        <authorList>
            <person name="Yang X."/>
            <person name="Zhao J."/>
        </authorList>
    </citation>
    <scope>NUCLEOTIDE SEQUENCE</scope>
    <source>
        <strain evidence="8">NEAU C2</strain>
    </source>
</reference>
<comment type="subcellular location">
    <subcellularLocation>
        <location evidence="1">Cell membrane</location>
        <topology evidence="1">Multi-pass membrane protein</topology>
    </subcellularLocation>
</comment>
<feature type="transmembrane region" description="Helical" evidence="6">
    <location>
        <begin position="325"/>
        <end position="347"/>
    </location>
</feature>
<evidence type="ECO:0000256" key="6">
    <source>
        <dbReference type="SAM" id="Phobius"/>
    </source>
</evidence>
<feature type="transmembrane region" description="Helical" evidence="6">
    <location>
        <begin position="105"/>
        <end position="124"/>
    </location>
</feature>
<evidence type="ECO:0000259" key="7">
    <source>
        <dbReference type="PROSITE" id="PS50850"/>
    </source>
</evidence>
<evidence type="ECO:0000256" key="3">
    <source>
        <dbReference type="ARBA" id="ARBA00022989"/>
    </source>
</evidence>
<feature type="transmembrane region" description="Helical" evidence="6">
    <location>
        <begin position="130"/>
        <end position="152"/>
    </location>
</feature>
<evidence type="ECO:0000256" key="5">
    <source>
        <dbReference type="SAM" id="MobiDB-lite"/>
    </source>
</evidence>
<evidence type="ECO:0000256" key="1">
    <source>
        <dbReference type="ARBA" id="ARBA00004651"/>
    </source>
</evidence>
<feature type="transmembrane region" description="Helical" evidence="6">
    <location>
        <begin position="38"/>
        <end position="63"/>
    </location>
</feature>
<name>A0ABT7YNZ2_9ACTN</name>
<accession>A0ABT7YNZ2</accession>
<feature type="transmembrane region" description="Helical" evidence="6">
    <location>
        <begin position="389"/>
        <end position="411"/>
    </location>
</feature>
<dbReference type="Proteomes" id="UP001171902">
    <property type="component" value="Unassembled WGS sequence"/>
</dbReference>
<feature type="transmembrane region" description="Helical" evidence="6">
    <location>
        <begin position="234"/>
        <end position="255"/>
    </location>
</feature>
<protein>
    <submittedName>
        <fullName evidence="8">MFS transporter</fullName>
    </submittedName>
</protein>
<dbReference type="RefSeq" id="WP_289957308.1">
    <property type="nucleotide sequence ID" value="NZ_JAUEMJ010000003.1"/>
</dbReference>
<feature type="transmembrane region" description="Helical" evidence="6">
    <location>
        <begin position="75"/>
        <end position="93"/>
    </location>
</feature>
<dbReference type="InterPro" id="IPR020846">
    <property type="entry name" value="MFS_dom"/>
</dbReference>
<dbReference type="Pfam" id="PF07690">
    <property type="entry name" value="MFS_1"/>
    <property type="match status" value="1"/>
</dbReference>
<keyword evidence="9" id="KW-1185">Reference proteome</keyword>
<evidence type="ECO:0000256" key="4">
    <source>
        <dbReference type="ARBA" id="ARBA00023136"/>
    </source>
</evidence>
<keyword evidence="3 6" id="KW-1133">Transmembrane helix</keyword>
<feature type="domain" description="Major facilitator superfamily (MFS) profile" evidence="7">
    <location>
        <begin position="36"/>
        <end position="415"/>
    </location>
</feature>
<feature type="region of interest" description="Disordered" evidence="5">
    <location>
        <begin position="1"/>
        <end position="26"/>
    </location>
</feature>
<gene>
    <name evidence="8" type="ORF">QWI33_11595</name>
</gene>
<dbReference type="Gene3D" id="1.20.1250.20">
    <property type="entry name" value="MFS general substrate transporter like domains"/>
    <property type="match status" value="2"/>
</dbReference>
<dbReference type="PROSITE" id="PS50850">
    <property type="entry name" value="MFS"/>
    <property type="match status" value="1"/>
</dbReference>
<feature type="transmembrane region" description="Helical" evidence="6">
    <location>
        <begin position="194"/>
        <end position="213"/>
    </location>
</feature>
<dbReference type="SUPFAM" id="SSF103473">
    <property type="entry name" value="MFS general substrate transporter"/>
    <property type="match status" value="1"/>
</dbReference>
<dbReference type="PANTHER" id="PTHR23523">
    <property type="match status" value="1"/>
</dbReference>
<feature type="transmembrane region" description="Helical" evidence="6">
    <location>
        <begin position="302"/>
        <end position="319"/>
    </location>
</feature>
<dbReference type="PANTHER" id="PTHR23523:SF2">
    <property type="entry name" value="2-NITROIMIDAZOLE TRANSPORTER"/>
    <property type="match status" value="1"/>
</dbReference>
<feature type="compositionally biased region" description="Low complexity" evidence="5">
    <location>
        <begin position="1"/>
        <end position="20"/>
    </location>
</feature>
<proteinExistence type="predicted"/>
<comment type="caution">
    <text evidence="8">The sequence shown here is derived from an EMBL/GenBank/DDBJ whole genome shotgun (WGS) entry which is preliminary data.</text>
</comment>
<keyword evidence="4 6" id="KW-0472">Membrane</keyword>
<evidence type="ECO:0000256" key="2">
    <source>
        <dbReference type="ARBA" id="ARBA00022692"/>
    </source>
</evidence>